<name>A0AA88R8Y1_9ASTE</name>
<feature type="region of interest" description="Disordered" evidence="3">
    <location>
        <begin position="42"/>
        <end position="114"/>
    </location>
</feature>
<reference evidence="5" key="1">
    <citation type="submission" date="2022-12" db="EMBL/GenBank/DDBJ databases">
        <title>Draft genome assemblies for two species of Escallonia (Escalloniales).</title>
        <authorList>
            <person name="Chanderbali A."/>
            <person name="Dervinis C."/>
            <person name="Anghel I."/>
            <person name="Soltis D."/>
            <person name="Soltis P."/>
            <person name="Zapata F."/>
        </authorList>
    </citation>
    <scope>NUCLEOTIDE SEQUENCE</scope>
    <source>
        <strain evidence="5">UCBG92.1500</strain>
        <tissue evidence="5">Leaf</tissue>
    </source>
</reference>
<organism evidence="5 6">
    <name type="scientific">Escallonia rubra</name>
    <dbReference type="NCBI Taxonomy" id="112253"/>
    <lineage>
        <taxon>Eukaryota</taxon>
        <taxon>Viridiplantae</taxon>
        <taxon>Streptophyta</taxon>
        <taxon>Embryophyta</taxon>
        <taxon>Tracheophyta</taxon>
        <taxon>Spermatophyta</taxon>
        <taxon>Magnoliopsida</taxon>
        <taxon>eudicotyledons</taxon>
        <taxon>Gunneridae</taxon>
        <taxon>Pentapetalae</taxon>
        <taxon>asterids</taxon>
        <taxon>campanulids</taxon>
        <taxon>Escalloniales</taxon>
        <taxon>Escalloniaceae</taxon>
        <taxon>Escallonia</taxon>
    </lineage>
</organism>
<evidence type="ECO:0000256" key="3">
    <source>
        <dbReference type="SAM" id="MobiDB-lite"/>
    </source>
</evidence>
<protein>
    <recommendedName>
        <fullName evidence="2">Succinate dehydrogenase assembly factor 4, mitochondrial</fullName>
    </recommendedName>
</protein>
<keyword evidence="4" id="KW-0732">Signal</keyword>
<dbReference type="Proteomes" id="UP001187471">
    <property type="component" value="Unassembled WGS sequence"/>
</dbReference>
<proteinExistence type="inferred from homology"/>
<keyword evidence="6" id="KW-1185">Reference proteome</keyword>
<comment type="caution">
    <text evidence="5">The sequence shown here is derived from an EMBL/GenBank/DDBJ whole genome shotgun (WGS) entry which is preliminary data.</text>
</comment>
<dbReference type="Pfam" id="PF07896">
    <property type="entry name" value="DUF1674"/>
    <property type="match status" value="1"/>
</dbReference>
<evidence type="ECO:0000313" key="5">
    <source>
        <dbReference type="EMBL" id="KAK2977450.1"/>
    </source>
</evidence>
<feature type="compositionally biased region" description="Basic and acidic residues" evidence="3">
    <location>
        <begin position="99"/>
        <end position="108"/>
    </location>
</feature>
<feature type="compositionally biased region" description="Acidic residues" evidence="3">
    <location>
        <begin position="68"/>
        <end position="80"/>
    </location>
</feature>
<dbReference type="GO" id="GO:0034553">
    <property type="term" value="P:mitochondrial respiratory chain complex II assembly"/>
    <property type="evidence" value="ECO:0007669"/>
    <property type="project" value="TreeGrafter"/>
</dbReference>
<dbReference type="AlphaFoldDB" id="A0AA88R8Y1"/>
<evidence type="ECO:0000313" key="6">
    <source>
        <dbReference type="Proteomes" id="UP001187471"/>
    </source>
</evidence>
<evidence type="ECO:0000256" key="4">
    <source>
        <dbReference type="SAM" id="SignalP"/>
    </source>
</evidence>
<evidence type="ECO:0000256" key="1">
    <source>
        <dbReference type="ARBA" id="ARBA00005701"/>
    </source>
</evidence>
<evidence type="ECO:0000256" key="2">
    <source>
        <dbReference type="ARBA" id="ARBA00022170"/>
    </source>
</evidence>
<feature type="compositionally biased region" description="Basic and acidic residues" evidence="3">
    <location>
        <begin position="54"/>
        <end position="67"/>
    </location>
</feature>
<comment type="similarity">
    <text evidence="1">Belongs to the SDHAF4 family.</text>
</comment>
<dbReference type="EMBL" id="JAVXUO010001984">
    <property type="protein sequence ID" value="KAK2977450.1"/>
    <property type="molecule type" value="Genomic_DNA"/>
</dbReference>
<sequence length="114" mass="12478">MVGFWRARALQLGARALCLTGAWARDLKNLRGRMGARLEELARAHGKSQGEAISENREKIQNEKEQDNGDGDGEDDGDEPDLNKETGEVGGPRGPEPARCGDWERNGRDVGNYG</sequence>
<dbReference type="GO" id="GO:0005739">
    <property type="term" value="C:mitochondrion"/>
    <property type="evidence" value="ECO:0007669"/>
    <property type="project" value="TreeGrafter"/>
</dbReference>
<dbReference type="PANTHER" id="PTHR28524:SF3">
    <property type="entry name" value="SUCCINATE DEHYDROGENASE ASSEMBLY FACTOR 4, MITOCHONDRIAL"/>
    <property type="match status" value="1"/>
</dbReference>
<feature type="signal peptide" evidence="4">
    <location>
        <begin position="1"/>
        <end position="24"/>
    </location>
</feature>
<accession>A0AA88R8Y1</accession>
<dbReference type="InterPro" id="IPR012875">
    <property type="entry name" value="SDHF4"/>
</dbReference>
<gene>
    <name evidence="5" type="ORF">RJ640_028611</name>
</gene>
<feature type="chain" id="PRO_5041726293" description="Succinate dehydrogenase assembly factor 4, mitochondrial" evidence="4">
    <location>
        <begin position="25"/>
        <end position="114"/>
    </location>
</feature>
<dbReference type="PANTHER" id="PTHR28524">
    <property type="entry name" value="SUCCINATE DEHYDROGENASE ASSEMBLY FACTOR 4, MITOCHONDRIAL"/>
    <property type="match status" value="1"/>
</dbReference>